<dbReference type="GO" id="GO:0006235">
    <property type="term" value="P:dTTP biosynthetic process"/>
    <property type="evidence" value="ECO:0007669"/>
    <property type="project" value="UniProtKB-UniRule"/>
</dbReference>
<evidence type="ECO:0000256" key="8">
    <source>
        <dbReference type="ARBA" id="ARBA00022840"/>
    </source>
</evidence>
<dbReference type="HAMAP" id="MF_00165">
    <property type="entry name" value="Thymidylate_kinase"/>
    <property type="match status" value="1"/>
</dbReference>
<keyword evidence="5 11" id="KW-0545">Nucleotide biosynthesis</keyword>
<dbReference type="InterPro" id="IPR039430">
    <property type="entry name" value="Thymidylate_kin-like_dom"/>
</dbReference>
<evidence type="ECO:0000256" key="2">
    <source>
        <dbReference type="ARBA" id="ARBA00012980"/>
    </source>
</evidence>
<dbReference type="SUPFAM" id="SSF52540">
    <property type="entry name" value="P-loop containing nucleoside triphosphate hydrolases"/>
    <property type="match status" value="1"/>
</dbReference>
<keyword evidence="14" id="KW-1185">Reference proteome</keyword>
<keyword evidence="8 11" id="KW-0067">ATP-binding</keyword>
<evidence type="ECO:0000259" key="12">
    <source>
        <dbReference type="Pfam" id="PF02223"/>
    </source>
</evidence>
<comment type="catalytic activity">
    <reaction evidence="10 11">
        <text>dTMP + ATP = dTDP + ADP</text>
        <dbReference type="Rhea" id="RHEA:13517"/>
        <dbReference type="ChEBI" id="CHEBI:30616"/>
        <dbReference type="ChEBI" id="CHEBI:58369"/>
        <dbReference type="ChEBI" id="CHEBI:63528"/>
        <dbReference type="ChEBI" id="CHEBI:456216"/>
        <dbReference type="EC" id="2.7.4.9"/>
    </reaction>
</comment>
<dbReference type="Gene3D" id="3.40.50.300">
    <property type="entry name" value="P-loop containing nucleotide triphosphate hydrolases"/>
    <property type="match status" value="1"/>
</dbReference>
<evidence type="ECO:0000256" key="1">
    <source>
        <dbReference type="ARBA" id="ARBA00009776"/>
    </source>
</evidence>
<proteinExistence type="inferred from homology"/>
<evidence type="ECO:0000256" key="7">
    <source>
        <dbReference type="ARBA" id="ARBA00022777"/>
    </source>
</evidence>
<evidence type="ECO:0000256" key="3">
    <source>
        <dbReference type="ARBA" id="ARBA00013355"/>
    </source>
</evidence>
<dbReference type="InterPro" id="IPR027417">
    <property type="entry name" value="P-loop_NTPase"/>
</dbReference>
<dbReference type="Pfam" id="PF02223">
    <property type="entry name" value="Thymidylate_kin"/>
    <property type="match status" value="1"/>
</dbReference>
<evidence type="ECO:0000256" key="10">
    <source>
        <dbReference type="ARBA" id="ARBA00048743"/>
    </source>
</evidence>
<dbReference type="InterPro" id="IPR018095">
    <property type="entry name" value="Thymidylate_kin_CS"/>
</dbReference>
<dbReference type="AlphaFoldDB" id="A0A133V2F8"/>
<dbReference type="FunFam" id="3.40.50.300:FF:000225">
    <property type="entry name" value="Thymidylate kinase"/>
    <property type="match status" value="1"/>
</dbReference>
<dbReference type="GO" id="GO:0005524">
    <property type="term" value="F:ATP binding"/>
    <property type="evidence" value="ECO:0007669"/>
    <property type="project" value="UniProtKB-UniRule"/>
</dbReference>
<keyword evidence="7 11" id="KW-0418">Kinase</keyword>
<name>A0A133V2F8_9EURY</name>
<dbReference type="GO" id="GO:0004798">
    <property type="term" value="F:dTMP kinase activity"/>
    <property type="evidence" value="ECO:0007669"/>
    <property type="project" value="UniProtKB-UniRule"/>
</dbReference>
<comment type="similarity">
    <text evidence="1 11">Belongs to the thymidylate kinase family.</text>
</comment>
<evidence type="ECO:0000256" key="11">
    <source>
        <dbReference type="HAMAP-Rule" id="MF_00165"/>
    </source>
</evidence>
<protein>
    <recommendedName>
        <fullName evidence="3 11">Probable thymidylate kinase</fullName>
        <ecNumber evidence="2 11">2.7.4.9</ecNumber>
    </recommendedName>
    <alternativeName>
        <fullName evidence="9 11">dTMP kinase</fullName>
    </alternativeName>
</protein>
<comment type="caution">
    <text evidence="13">The sequence shown here is derived from an EMBL/GenBank/DDBJ whole genome shotgun (WGS) entry which is preliminary data.</text>
</comment>
<gene>
    <name evidence="11" type="primary">tmk</name>
    <name evidence="13" type="ORF">AKJ42_00215</name>
</gene>
<dbReference type="EMBL" id="LHXW01000001">
    <property type="protein sequence ID" value="KXB00632.1"/>
    <property type="molecule type" value="Genomic_DNA"/>
</dbReference>
<sequence length="203" mass="22617">MMKGKLITLEGLDGCGKSTHAKLLANWLRDEGHEVEITDEPTDNPIGKILKKALRGEIEISLETEALLFAGDRALHVADDIGPALEGGKIVITERYIYSSLAYQTARGLSDEWVKSINKPAIDPDLAIVIDVPAEVGFERIKTTRELDTFEQDLDLQKRVRERYKEIVKGEGIIIVDGTREVDKVQSEIREQVKEVLHADLSG</sequence>
<dbReference type="GO" id="GO:0005737">
    <property type="term" value="C:cytoplasm"/>
    <property type="evidence" value="ECO:0007669"/>
    <property type="project" value="TreeGrafter"/>
</dbReference>
<evidence type="ECO:0000313" key="13">
    <source>
        <dbReference type="EMBL" id="KXB00632.1"/>
    </source>
</evidence>
<accession>A0A133V2F8</accession>
<evidence type="ECO:0000256" key="9">
    <source>
        <dbReference type="ARBA" id="ARBA00029962"/>
    </source>
</evidence>
<reference evidence="13 14" key="1">
    <citation type="journal article" date="2016" name="Sci. Rep.">
        <title>Metabolic traits of an uncultured archaeal lineage -MSBL1- from brine pools of the Red Sea.</title>
        <authorList>
            <person name="Mwirichia R."/>
            <person name="Alam I."/>
            <person name="Rashid M."/>
            <person name="Vinu M."/>
            <person name="Ba-Alawi W."/>
            <person name="Anthony Kamau A."/>
            <person name="Kamanda Ngugi D."/>
            <person name="Goker M."/>
            <person name="Klenk H.P."/>
            <person name="Bajic V."/>
            <person name="Stingl U."/>
        </authorList>
    </citation>
    <scope>NUCLEOTIDE SEQUENCE [LARGE SCALE GENOMIC DNA]</scope>
    <source>
        <strain evidence="13">SCGC-AAA261C02</strain>
    </source>
</reference>
<dbReference type="PANTHER" id="PTHR10344:SF4">
    <property type="entry name" value="UMP-CMP KINASE 2, MITOCHONDRIAL"/>
    <property type="match status" value="1"/>
</dbReference>
<keyword evidence="4 11" id="KW-0808">Transferase</keyword>
<feature type="binding site" evidence="11">
    <location>
        <begin position="11"/>
        <end position="18"/>
    </location>
    <ligand>
        <name>ATP</name>
        <dbReference type="ChEBI" id="CHEBI:30616"/>
    </ligand>
</feature>
<dbReference type="CDD" id="cd01672">
    <property type="entry name" value="TMPK"/>
    <property type="match status" value="1"/>
</dbReference>
<evidence type="ECO:0000256" key="6">
    <source>
        <dbReference type="ARBA" id="ARBA00022741"/>
    </source>
</evidence>
<dbReference type="InterPro" id="IPR018094">
    <property type="entry name" value="Thymidylate_kinase"/>
</dbReference>
<dbReference type="GO" id="GO:0006227">
    <property type="term" value="P:dUDP biosynthetic process"/>
    <property type="evidence" value="ECO:0007669"/>
    <property type="project" value="TreeGrafter"/>
</dbReference>
<dbReference type="Proteomes" id="UP000070520">
    <property type="component" value="Unassembled WGS sequence"/>
</dbReference>
<evidence type="ECO:0000313" key="14">
    <source>
        <dbReference type="Proteomes" id="UP000070520"/>
    </source>
</evidence>
<dbReference type="PANTHER" id="PTHR10344">
    <property type="entry name" value="THYMIDYLATE KINASE"/>
    <property type="match status" value="1"/>
</dbReference>
<evidence type="ECO:0000256" key="5">
    <source>
        <dbReference type="ARBA" id="ARBA00022727"/>
    </source>
</evidence>
<dbReference type="PATRIC" id="fig|1698272.3.peg.45"/>
<dbReference type="NCBIfam" id="TIGR00041">
    <property type="entry name" value="DTMP_kinase"/>
    <property type="match status" value="1"/>
</dbReference>
<dbReference type="EC" id="2.7.4.9" evidence="2 11"/>
<organism evidence="13 14">
    <name type="scientific">candidate division MSBL1 archaeon SCGC-AAA261C02</name>
    <dbReference type="NCBI Taxonomy" id="1698272"/>
    <lineage>
        <taxon>Archaea</taxon>
        <taxon>Methanobacteriati</taxon>
        <taxon>Methanobacteriota</taxon>
        <taxon>candidate division MSBL1</taxon>
    </lineage>
</organism>
<feature type="domain" description="Thymidylate kinase-like" evidence="12">
    <location>
        <begin position="9"/>
        <end position="189"/>
    </location>
</feature>
<evidence type="ECO:0000256" key="4">
    <source>
        <dbReference type="ARBA" id="ARBA00022679"/>
    </source>
</evidence>
<dbReference type="PROSITE" id="PS01331">
    <property type="entry name" value="THYMIDYLATE_KINASE"/>
    <property type="match status" value="1"/>
</dbReference>
<dbReference type="GO" id="GO:0006233">
    <property type="term" value="P:dTDP biosynthetic process"/>
    <property type="evidence" value="ECO:0007669"/>
    <property type="project" value="InterPro"/>
</dbReference>
<keyword evidence="6 11" id="KW-0547">Nucleotide-binding</keyword>